<dbReference type="RefSeq" id="WP_030894724.1">
    <property type="nucleotide sequence ID" value="NZ_BJMM01000048.1"/>
</dbReference>
<evidence type="ECO:0000259" key="11">
    <source>
        <dbReference type="PROSITE" id="PS51884"/>
    </source>
</evidence>
<dbReference type="Pfam" id="PF03777">
    <property type="entry name" value="ChpA-C"/>
    <property type="match status" value="2"/>
</dbReference>
<evidence type="ECO:0000313" key="12">
    <source>
        <dbReference type="EMBL" id="GEB53338.1"/>
    </source>
</evidence>
<keyword evidence="5" id="KW-0130">Cell adhesion</keyword>
<keyword evidence="2" id="KW-0134">Cell wall</keyword>
<evidence type="ECO:0000256" key="7">
    <source>
        <dbReference type="PROSITE-ProRule" id="PRU01232"/>
    </source>
</evidence>
<feature type="compositionally biased region" description="Gly residues" evidence="8">
    <location>
        <begin position="83"/>
        <end position="117"/>
    </location>
</feature>
<keyword evidence="4 10" id="KW-0732">Signal</keyword>
<reference evidence="12 13" key="1">
    <citation type="submission" date="2019-06" db="EMBL/GenBank/DDBJ databases">
        <title>Whole genome shotgun sequence of Streptomyces cacaoi subsp. cacaoi NBRC 12748.</title>
        <authorList>
            <person name="Hosoyama A."/>
            <person name="Uohara A."/>
            <person name="Ohji S."/>
            <person name="Ichikawa N."/>
        </authorList>
    </citation>
    <scope>NUCLEOTIDE SEQUENCE [LARGE SCALE GENOMIC DNA]</scope>
    <source>
        <strain evidence="12 13">NBRC 12748</strain>
    </source>
</reference>
<name>A0A4Y3R942_STRCI</name>
<dbReference type="InterPro" id="IPR005528">
    <property type="entry name" value="ChpA-H"/>
</dbReference>
<sequence>MRQGTRKGLITVAAAGGVLAVSGGTAFADSGAQGGSANSPGIFSGNTFQAPVNVTVNACGNTVSVVGLLNPASGNGCANFPGGSSGQQGGPSGHQGGQGGSSGHQGGSGAHTQGGHGAHADGSAVNSPGVGSGNQVQVPVDVPVNVCGNSVDVVGIGNAVHGNDCGNDGSPERPGPEKPGPETPDEPERPGTPTEPGTPEQPDEPGPPSETPGGHTPQTPDRGTPDEPGAPAQPAGSRTVVTASKPEPVAHPAPEHRAHAQLAETGGGSQLGVVAPVGAGMLIGGYVLYRRSRAAARR</sequence>
<feature type="domain" description="Chaplin" evidence="11">
    <location>
        <begin position="127"/>
        <end position="167"/>
    </location>
</feature>
<evidence type="ECO:0000256" key="8">
    <source>
        <dbReference type="SAM" id="MobiDB-lite"/>
    </source>
</evidence>
<organism evidence="12 13">
    <name type="scientific">Streptomyces cacaoi</name>
    <dbReference type="NCBI Taxonomy" id="1898"/>
    <lineage>
        <taxon>Bacteria</taxon>
        <taxon>Bacillati</taxon>
        <taxon>Actinomycetota</taxon>
        <taxon>Actinomycetes</taxon>
        <taxon>Kitasatosporales</taxon>
        <taxon>Streptomycetaceae</taxon>
        <taxon>Streptomyces</taxon>
    </lineage>
</organism>
<keyword evidence="13" id="KW-1185">Reference proteome</keyword>
<dbReference type="Proteomes" id="UP000319210">
    <property type="component" value="Unassembled WGS sequence"/>
</dbReference>
<keyword evidence="9" id="KW-0472">Membrane</keyword>
<evidence type="ECO:0000313" key="13">
    <source>
        <dbReference type="Proteomes" id="UP000319210"/>
    </source>
</evidence>
<evidence type="ECO:0000256" key="9">
    <source>
        <dbReference type="SAM" id="Phobius"/>
    </source>
</evidence>
<feature type="chain" id="PRO_5021459048" description="Chaplin domain-containing protein" evidence="10">
    <location>
        <begin position="29"/>
        <end position="298"/>
    </location>
</feature>
<dbReference type="EMBL" id="BJMM01000048">
    <property type="protein sequence ID" value="GEB53338.1"/>
    <property type="molecule type" value="Genomic_DNA"/>
</dbReference>
<feature type="domain" description="Chaplin" evidence="11">
    <location>
        <begin position="39"/>
        <end position="79"/>
    </location>
</feature>
<feature type="signal peptide" evidence="10">
    <location>
        <begin position="1"/>
        <end position="28"/>
    </location>
</feature>
<feature type="compositionally biased region" description="Low complexity" evidence="8">
    <location>
        <begin position="191"/>
        <end position="200"/>
    </location>
</feature>
<evidence type="ECO:0000256" key="1">
    <source>
        <dbReference type="ARBA" id="ARBA00004191"/>
    </source>
</evidence>
<keyword evidence="6 7" id="KW-0034">Amyloid</keyword>
<keyword evidence="3" id="KW-0964">Secreted</keyword>
<evidence type="ECO:0000256" key="2">
    <source>
        <dbReference type="ARBA" id="ARBA00022512"/>
    </source>
</evidence>
<evidence type="ECO:0000256" key="3">
    <source>
        <dbReference type="ARBA" id="ARBA00022525"/>
    </source>
</evidence>
<accession>A0A4Y3R942</accession>
<comment type="subcellular location">
    <subcellularLocation>
        <location evidence="1">Secreted</location>
        <location evidence="1">Cell wall</location>
    </subcellularLocation>
</comment>
<dbReference type="PROSITE" id="PS51884">
    <property type="entry name" value="CHAPLIN"/>
    <property type="match status" value="2"/>
</dbReference>
<dbReference type="AlphaFoldDB" id="A0A4Y3R942"/>
<gene>
    <name evidence="12" type="ORF">SCA03_58890</name>
</gene>
<proteinExistence type="predicted"/>
<feature type="compositionally biased region" description="Basic and acidic residues" evidence="8">
    <location>
        <begin position="170"/>
        <end position="180"/>
    </location>
</feature>
<feature type="region of interest" description="Disordered" evidence="8">
    <location>
        <begin position="79"/>
        <end position="137"/>
    </location>
</feature>
<dbReference type="GO" id="GO:0007155">
    <property type="term" value="P:cell adhesion"/>
    <property type="evidence" value="ECO:0007669"/>
    <property type="project" value="UniProtKB-KW"/>
</dbReference>
<evidence type="ECO:0000256" key="6">
    <source>
        <dbReference type="ARBA" id="ARBA00023087"/>
    </source>
</evidence>
<dbReference type="OrthoDB" id="3544424at2"/>
<evidence type="ECO:0000256" key="4">
    <source>
        <dbReference type="ARBA" id="ARBA00022729"/>
    </source>
</evidence>
<feature type="region of interest" description="Disordered" evidence="8">
    <location>
        <begin position="159"/>
        <end position="271"/>
    </location>
</feature>
<keyword evidence="9" id="KW-0812">Transmembrane</keyword>
<evidence type="ECO:0000256" key="5">
    <source>
        <dbReference type="ARBA" id="ARBA00022889"/>
    </source>
</evidence>
<evidence type="ECO:0000256" key="10">
    <source>
        <dbReference type="SAM" id="SignalP"/>
    </source>
</evidence>
<protein>
    <recommendedName>
        <fullName evidence="11">Chaplin domain-containing protein</fullName>
    </recommendedName>
</protein>
<comment type="caution">
    <text evidence="12">The sequence shown here is derived from an EMBL/GenBank/DDBJ whole genome shotgun (WGS) entry which is preliminary data.</text>
</comment>
<feature type="transmembrane region" description="Helical" evidence="9">
    <location>
        <begin position="271"/>
        <end position="289"/>
    </location>
</feature>
<keyword evidence="9" id="KW-1133">Transmembrane helix</keyword>